<feature type="binding site" evidence="9">
    <location>
        <position position="99"/>
    </location>
    <ligand>
        <name>substrate</name>
    </ligand>
</feature>
<dbReference type="Pfam" id="PF01619">
    <property type="entry name" value="Pro_dh"/>
    <property type="match status" value="1"/>
</dbReference>
<comment type="pathway">
    <text evidence="1">Amino-acid degradation; L-proline degradation into L-glutamate; L-glutamate from L-proline: step 1/2.</text>
</comment>
<evidence type="ECO:0000256" key="4">
    <source>
        <dbReference type="ARBA" id="ARBA00022741"/>
    </source>
</evidence>
<dbReference type="GO" id="GO:0010133">
    <property type="term" value="P:L-proline catabolic process to L-glutamate"/>
    <property type="evidence" value="ECO:0007669"/>
    <property type="project" value="UniProtKB-UniPathway"/>
</dbReference>
<dbReference type="EMBL" id="CADCWK010000056">
    <property type="protein sequence ID" value="CAA9548476.1"/>
    <property type="molecule type" value="Genomic_DNA"/>
</dbReference>
<sequence length="307" mass="34204">MDLQQVFRRPILAVADNPVVERTIRRSGGGLVSRFVAGETLDLALVQVRRLAESDLTATLDQLGENVRTAAEATTAVDSYTTILSELAAAGLEPNISVKLTMLGLDFGDEVAHANMLPVLRRAAEVKGFVRIDMEGSAYTEQTIAITERLHAEYPGVVGTVIQSYLRRSEADVERLTRKNIRIRLVKGAYAEPASVAFQGREAVDNAYRMLLVRMLGRAPYPAIGTHDPALIELTKERATTLGLSPDSYEFQLLYGVRRDEQVNLRQAGHNVRIYVPYGTEWYPYFTRRIAERPANALFVLRSLVDR</sequence>
<evidence type="ECO:0000256" key="2">
    <source>
        <dbReference type="ARBA" id="ARBA00012695"/>
    </source>
</evidence>
<feature type="binding site" evidence="10">
    <location>
        <position position="134"/>
    </location>
    <ligand>
        <name>FAD</name>
        <dbReference type="ChEBI" id="CHEBI:57692"/>
    </ligand>
</feature>
<dbReference type="EC" id="1.5.5.2" evidence="2"/>
<gene>
    <name evidence="12" type="ORF">AVDCRST_MAG33-679</name>
</gene>
<evidence type="ECO:0000256" key="10">
    <source>
        <dbReference type="PIRSR" id="PIRSR000196-2"/>
    </source>
</evidence>
<proteinExistence type="predicted"/>
<dbReference type="UniPathway" id="UPA00261">
    <property type="reaction ID" value="UER00373"/>
</dbReference>
<comment type="catalytic activity">
    <reaction evidence="8">
        <text>L-proline + a quinone = (S)-1-pyrroline-5-carboxylate + a quinol + H(+)</text>
        <dbReference type="Rhea" id="RHEA:23784"/>
        <dbReference type="ChEBI" id="CHEBI:15378"/>
        <dbReference type="ChEBI" id="CHEBI:17388"/>
        <dbReference type="ChEBI" id="CHEBI:24646"/>
        <dbReference type="ChEBI" id="CHEBI:60039"/>
        <dbReference type="ChEBI" id="CHEBI:132124"/>
        <dbReference type="EC" id="1.5.5.2"/>
    </reaction>
</comment>
<evidence type="ECO:0000256" key="6">
    <source>
        <dbReference type="ARBA" id="ARBA00023002"/>
    </source>
</evidence>
<keyword evidence="7" id="KW-0642">Proline metabolism</keyword>
<feature type="binding site" evidence="10">
    <location>
        <begin position="226"/>
        <end position="227"/>
    </location>
    <ligand>
        <name>FAD</name>
        <dbReference type="ChEBI" id="CHEBI:57692"/>
    </ligand>
</feature>
<feature type="binding site" evidence="9">
    <location>
        <position position="288"/>
    </location>
    <ligand>
        <name>substrate</name>
    </ligand>
</feature>
<dbReference type="InterPro" id="IPR015659">
    <property type="entry name" value="Proline_oxidase"/>
</dbReference>
<dbReference type="InterPro" id="IPR029041">
    <property type="entry name" value="FAD-linked_oxidoreductase-like"/>
</dbReference>
<keyword evidence="3" id="KW-0285">Flavoprotein</keyword>
<dbReference type="SUPFAM" id="SSF51730">
    <property type="entry name" value="FAD-linked oxidoreductase"/>
    <property type="match status" value="1"/>
</dbReference>
<protein>
    <recommendedName>
        <fullName evidence="2">proline dehydrogenase</fullName>
        <ecNumber evidence="2">1.5.5.2</ecNumber>
    </recommendedName>
</protein>
<keyword evidence="6 12" id="KW-0560">Oxidoreductase</keyword>
<dbReference type="GO" id="GO:0000166">
    <property type="term" value="F:nucleotide binding"/>
    <property type="evidence" value="ECO:0007669"/>
    <property type="project" value="UniProtKB-KW"/>
</dbReference>
<dbReference type="InterPro" id="IPR002872">
    <property type="entry name" value="Proline_DH_dom"/>
</dbReference>
<evidence type="ECO:0000256" key="3">
    <source>
        <dbReference type="ARBA" id="ARBA00022630"/>
    </source>
</evidence>
<dbReference type="InterPro" id="IPR008219">
    <property type="entry name" value="PRODH_bac_arc"/>
</dbReference>
<feature type="binding site" evidence="10">
    <location>
        <begin position="187"/>
        <end position="189"/>
    </location>
    <ligand>
        <name>FAD</name>
        <dbReference type="ChEBI" id="CHEBI:57692"/>
    </ligand>
</feature>
<evidence type="ECO:0000313" key="12">
    <source>
        <dbReference type="EMBL" id="CAA9548476.1"/>
    </source>
</evidence>
<keyword evidence="5 10" id="KW-0274">FAD</keyword>
<evidence type="ECO:0000256" key="7">
    <source>
        <dbReference type="ARBA" id="ARBA00023062"/>
    </source>
</evidence>
<dbReference type="GO" id="GO:0004657">
    <property type="term" value="F:proline dehydrogenase activity"/>
    <property type="evidence" value="ECO:0007669"/>
    <property type="project" value="UniProtKB-EC"/>
</dbReference>
<name>A0A6J4UF15_9BACT</name>
<evidence type="ECO:0000256" key="9">
    <source>
        <dbReference type="PIRSR" id="PIRSR000196-1"/>
    </source>
</evidence>
<keyword evidence="4 10" id="KW-0547">Nucleotide-binding</keyword>
<dbReference type="PIRSF" id="PIRSF000196">
    <property type="entry name" value="Pro_dehydrog"/>
    <property type="match status" value="1"/>
</dbReference>
<evidence type="ECO:0000256" key="8">
    <source>
        <dbReference type="ARBA" id="ARBA00048779"/>
    </source>
</evidence>
<evidence type="ECO:0000256" key="5">
    <source>
        <dbReference type="ARBA" id="ARBA00022827"/>
    </source>
</evidence>
<organism evidence="12">
    <name type="scientific">uncultured Thermomicrobiales bacterium</name>
    <dbReference type="NCBI Taxonomy" id="1645740"/>
    <lineage>
        <taxon>Bacteria</taxon>
        <taxon>Pseudomonadati</taxon>
        <taxon>Thermomicrobiota</taxon>
        <taxon>Thermomicrobia</taxon>
        <taxon>Thermomicrobiales</taxon>
        <taxon>environmental samples</taxon>
    </lineage>
</organism>
<reference evidence="12" key="1">
    <citation type="submission" date="2020-02" db="EMBL/GenBank/DDBJ databases">
        <authorList>
            <person name="Meier V. D."/>
        </authorList>
    </citation>
    <scope>NUCLEOTIDE SEQUENCE</scope>
    <source>
        <strain evidence="12">AVDCRST_MAG33</strain>
    </source>
</reference>
<feature type="binding site" evidence="10">
    <location>
        <position position="163"/>
    </location>
    <ligand>
        <name>FAD</name>
        <dbReference type="ChEBI" id="CHEBI:57692"/>
    </ligand>
</feature>
<evidence type="ECO:0000256" key="1">
    <source>
        <dbReference type="ARBA" id="ARBA00004739"/>
    </source>
</evidence>
<dbReference type="Gene3D" id="3.20.20.220">
    <property type="match status" value="1"/>
</dbReference>
<feature type="domain" description="Proline dehydrogenase" evidence="11">
    <location>
        <begin position="47"/>
        <end position="300"/>
    </location>
</feature>
<dbReference type="PANTHER" id="PTHR13914:SF0">
    <property type="entry name" value="PROLINE DEHYDROGENASE 1, MITOCHONDRIAL"/>
    <property type="match status" value="1"/>
</dbReference>
<feature type="binding site" evidence="9">
    <location>
        <position position="289"/>
    </location>
    <ligand>
        <name>substrate</name>
    </ligand>
</feature>
<dbReference type="PANTHER" id="PTHR13914">
    <property type="entry name" value="PROLINE OXIDASE"/>
    <property type="match status" value="1"/>
</dbReference>
<comment type="cofactor">
    <cofactor evidence="10">
        <name>FAD</name>
        <dbReference type="ChEBI" id="CHEBI:57692"/>
    </cofactor>
    <text evidence="10">Binds 1 FAD per subunit.</text>
</comment>
<dbReference type="AlphaFoldDB" id="A0A6J4UF15"/>
<evidence type="ECO:0000259" key="11">
    <source>
        <dbReference type="Pfam" id="PF01619"/>
    </source>
</evidence>
<accession>A0A6J4UF15</accession>